<evidence type="ECO:0000313" key="1">
    <source>
        <dbReference type="EMBL" id="OCL28666.1"/>
    </source>
</evidence>
<dbReference type="EMBL" id="LWDV01000003">
    <property type="protein sequence ID" value="OCL28666.1"/>
    <property type="molecule type" value="Genomic_DNA"/>
</dbReference>
<name>A0A1C0ADH6_9FIRM</name>
<gene>
    <name evidence="1" type="ORF">U472_00485</name>
</gene>
<comment type="caution">
    <text evidence="1">The sequence shown here is derived from an EMBL/GenBank/DDBJ whole genome shotgun (WGS) entry which is preliminary data.</text>
</comment>
<proteinExistence type="predicted"/>
<evidence type="ECO:0000313" key="2">
    <source>
        <dbReference type="Proteomes" id="UP000093514"/>
    </source>
</evidence>
<dbReference type="Proteomes" id="UP000093514">
    <property type="component" value="Unassembled WGS sequence"/>
</dbReference>
<dbReference type="OrthoDB" id="1933765at2"/>
<organism evidence="1 2">
    <name type="scientific">Orenia metallireducens</name>
    <dbReference type="NCBI Taxonomy" id="1413210"/>
    <lineage>
        <taxon>Bacteria</taxon>
        <taxon>Bacillati</taxon>
        <taxon>Bacillota</taxon>
        <taxon>Clostridia</taxon>
        <taxon>Halanaerobiales</taxon>
        <taxon>Halobacteroidaceae</taxon>
        <taxon>Orenia</taxon>
    </lineage>
</organism>
<accession>A0A1C0ADH6</accession>
<dbReference type="RefSeq" id="WP_068714418.1">
    <property type="nucleotide sequence ID" value="NZ_LWDV01000003.1"/>
</dbReference>
<protein>
    <submittedName>
        <fullName evidence="1">Uncharacterized protein</fullName>
    </submittedName>
</protein>
<reference evidence="2" key="1">
    <citation type="submission" date="2016-07" db="EMBL/GenBank/DDBJ databases">
        <authorList>
            <person name="Florea S."/>
            <person name="Webb J.S."/>
            <person name="Jaromczyk J."/>
            <person name="Schardl C.L."/>
        </authorList>
    </citation>
    <scope>NUCLEOTIDE SEQUENCE [LARGE SCALE GENOMIC DNA]</scope>
    <source>
        <strain evidence="2">Z6</strain>
    </source>
</reference>
<reference evidence="1 2" key="2">
    <citation type="submission" date="2016-08" db="EMBL/GenBank/DDBJ databases">
        <title>Orenia metallireducens sp. nov. strain Z6, a Novel Metal-reducing Firmicute from the Deep Subsurface.</title>
        <authorList>
            <person name="Maxim B.I."/>
            <person name="Kenneth K."/>
            <person name="Flynn T.M."/>
            <person name="Oloughlin E.J."/>
            <person name="Locke R.A."/>
            <person name="Weber J.R."/>
            <person name="Egan S.M."/>
            <person name="Mackie R.I."/>
            <person name="Cann I.K."/>
        </authorList>
    </citation>
    <scope>NUCLEOTIDE SEQUENCE [LARGE SCALE GENOMIC DNA]</scope>
    <source>
        <strain evidence="1 2">Z6</strain>
    </source>
</reference>
<dbReference type="AlphaFoldDB" id="A0A1C0ADH6"/>
<keyword evidence="2" id="KW-1185">Reference proteome</keyword>
<sequence length="80" mass="9043">MSSLTLTAKTWGVRPSELIGLKNGYDAYCFDEAAAVFWMQLKNQTMQEASKDIPNSGKKKSTSLKGQNMMNFMTDPRFKK</sequence>